<dbReference type="Proteomes" id="UP000594263">
    <property type="component" value="Unplaced"/>
</dbReference>
<comment type="subcellular location">
    <subcellularLocation>
        <location evidence="1">Nucleus</location>
    </subcellularLocation>
</comment>
<dbReference type="PROSITE" id="PS50157">
    <property type="entry name" value="ZINC_FINGER_C2H2_2"/>
    <property type="match status" value="1"/>
</dbReference>
<evidence type="ECO:0000256" key="9">
    <source>
        <dbReference type="SAM" id="MobiDB-lite"/>
    </source>
</evidence>
<evidence type="ECO:0000256" key="1">
    <source>
        <dbReference type="ARBA" id="ARBA00004123"/>
    </source>
</evidence>
<name>A0A7N1A547_KALFE</name>
<keyword evidence="6" id="KW-0804">Transcription</keyword>
<evidence type="ECO:0000256" key="4">
    <source>
        <dbReference type="ARBA" id="ARBA00022833"/>
    </source>
</evidence>
<keyword evidence="12" id="KW-1185">Reference proteome</keyword>
<evidence type="ECO:0000256" key="8">
    <source>
        <dbReference type="PROSITE-ProRule" id="PRU00042"/>
    </source>
</evidence>
<keyword evidence="7" id="KW-0539">Nucleus</keyword>
<evidence type="ECO:0000256" key="7">
    <source>
        <dbReference type="ARBA" id="ARBA00023242"/>
    </source>
</evidence>
<keyword evidence="3 8" id="KW-0863">Zinc-finger</keyword>
<feature type="region of interest" description="Disordered" evidence="9">
    <location>
        <begin position="1"/>
        <end position="26"/>
    </location>
</feature>
<feature type="region of interest" description="Disordered" evidence="9">
    <location>
        <begin position="166"/>
        <end position="191"/>
    </location>
</feature>
<proteinExistence type="predicted"/>
<feature type="domain" description="C2H2-type" evidence="10">
    <location>
        <begin position="34"/>
        <end position="61"/>
    </location>
</feature>
<evidence type="ECO:0000256" key="6">
    <source>
        <dbReference type="ARBA" id="ARBA00023163"/>
    </source>
</evidence>
<dbReference type="Gene3D" id="3.30.160.60">
    <property type="entry name" value="Classic Zinc Finger"/>
    <property type="match status" value="1"/>
</dbReference>
<sequence length="191" mass="21112">MAETGKQLRCSGSPIDESDLAKEEGAAETGRRSFGCTYCKRGFTNAQALGGHMNIHRKDRAKAKQRGTAAKKANCYADESNYMMSYRQIAPMSSCTTDIGYAQREQTQRMVSSRHHMYCPATVPSVFNQIPVGGNPDPIRPGLHFLGPPHLSLRVGSAASNRVAWNKNSEDDHEEDNNIEDVDLELRLGPR</sequence>
<dbReference type="PANTHER" id="PTHR45801:SF111">
    <property type="entry name" value="C2H2 AND C2HC ZINC FINGERS SUPERFAMILY PROTEIN"/>
    <property type="match status" value="1"/>
</dbReference>
<evidence type="ECO:0000259" key="10">
    <source>
        <dbReference type="PROSITE" id="PS50157"/>
    </source>
</evidence>
<evidence type="ECO:0000313" key="12">
    <source>
        <dbReference type="Proteomes" id="UP000594263"/>
    </source>
</evidence>
<dbReference type="AlphaFoldDB" id="A0A7N1A547"/>
<accession>A0A7N1A547</accession>
<dbReference type="InterPro" id="IPR036236">
    <property type="entry name" value="Znf_C2H2_sf"/>
</dbReference>
<evidence type="ECO:0000256" key="2">
    <source>
        <dbReference type="ARBA" id="ARBA00022723"/>
    </source>
</evidence>
<organism evidence="11 12">
    <name type="scientific">Kalanchoe fedtschenkoi</name>
    <name type="common">Lavender scallops</name>
    <name type="synonym">South American air plant</name>
    <dbReference type="NCBI Taxonomy" id="63787"/>
    <lineage>
        <taxon>Eukaryota</taxon>
        <taxon>Viridiplantae</taxon>
        <taxon>Streptophyta</taxon>
        <taxon>Embryophyta</taxon>
        <taxon>Tracheophyta</taxon>
        <taxon>Spermatophyta</taxon>
        <taxon>Magnoliopsida</taxon>
        <taxon>eudicotyledons</taxon>
        <taxon>Gunneridae</taxon>
        <taxon>Pentapetalae</taxon>
        <taxon>Saxifragales</taxon>
        <taxon>Crassulaceae</taxon>
        <taxon>Kalanchoe</taxon>
    </lineage>
</organism>
<dbReference type="Pfam" id="PF13912">
    <property type="entry name" value="zf-C2H2_6"/>
    <property type="match status" value="1"/>
</dbReference>
<dbReference type="EnsemblPlants" id="Kaladp0102s0006.1.v1.1">
    <property type="protein sequence ID" value="Kaladp0102s0006.1.v1.1.CDS.1"/>
    <property type="gene ID" value="Kaladp0102s0006.v1.1"/>
</dbReference>
<dbReference type="GO" id="GO:0005634">
    <property type="term" value="C:nucleus"/>
    <property type="evidence" value="ECO:0007669"/>
    <property type="project" value="UniProtKB-SubCell"/>
</dbReference>
<dbReference type="InterPro" id="IPR052426">
    <property type="entry name" value="Plant_dev_regulator"/>
</dbReference>
<keyword evidence="2" id="KW-0479">Metal-binding</keyword>
<keyword evidence="5" id="KW-0805">Transcription regulation</keyword>
<reference evidence="11" key="1">
    <citation type="submission" date="2021-01" db="UniProtKB">
        <authorList>
            <consortium name="EnsemblPlants"/>
        </authorList>
    </citation>
    <scope>IDENTIFICATION</scope>
</reference>
<evidence type="ECO:0000256" key="5">
    <source>
        <dbReference type="ARBA" id="ARBA00023015"/>
    </source>
</evidence>
<dbReference type="PROSITE" id="PS00028">
    <property type="entry name" value="ZINC_FINGER_C2H2_1"/>
    <property type="match status" value="1"/>
</dbReference>
<dbReference type="SUPFAM" id="SSF57667">
    <property type="entry name" value="beta-beta-alpha zinc fingers"/>
    <property type="match status" value="1"/>
</dbReference>
<evidence type="ECO:0000313" key="11">
    <source>
        <dbReference type="EnsemblPlants" id="Kaladp0102s0006.1.v1.1.CDS.1"/>
    </source>
</evidence>
<protein>
    <recommendedName>
        <fullName evidence="10">C2H2-type domain-containing protein</fullName>
    </recommendedName>
</protein>
<evidence type="ECO:0000256" key="3">
    <source>
        <dbReference type="ARBA" id="ARBA00022771"/>
    </source>
</evidence>
<dbReference type="Gramene" id="Kaladp0102s0006.1.v1.1">
    <property type="protein sequence ID" value="Kaladp0102s0006.1.v1.1.CDS.1"/>
    <property type="gene ID" value="Kaladp0102s0006.v1.1"/>
</dbReference>
<dbReference type="GO" id="GO:0008270">
    <property type="term" value="F:zinc ion binding"/>
    <property type="evidence" value="ECO:0007669"/>
    <property type="project" value="UniProtKB-KW"/>
</dbReference>
<feature type="compositionally biased region" description="Acidic residues" evidence="9">
    <location>
        <begin position="171"/>
        <end position="183"/>
    </location>
</feature>
<dbReference type="PANTHER" id="PTHR45801">
    <property type="entry name" value="OS07G0101800 PROTEIN"/>
    <property type="match status" value="1"/>
</dbReference>
<keyword evidence="4" id="KW-0862">Zinc</keyword>
<dbReference type="InterPro" id="IPR013087">
    <property type="entry name" value="Znf_C2H2_type"/>
</dbReference>